<feature type="domain" description="Smr" evidence="2">
    <location>
        <begin position="190"/>
        <end position="271"/>
    </location>
</feature>
<evidence type="ECO:0000313" key="3">
    <source>
        <dbReference type="EMBL" id="PLC53009.1"/>
    </source>
</evidence>
<evidence type="ECO:0000259" key="2">
    <source>
        <dbReference type="PROSITE" id="PS50828"/>
    </source>
</evidence>
<dbReference type="EMBL" id="PDNV01000009">
    <property type="protein sequence ID" value="PLC53009.1"/>
    <property type="molecule type" value="Genomic_DNA"/>
</dbReference>
<feature type="region of interest" description="Disordered" evidence="1">
    <location>
        <begin position="1"/>
        <end position="90"/>
    </location>
</feature>
<dbReference type="Pfam" id="PF01713">
    <property type="entry name" value="Smr"/>
    <property type="match status" value="1"/>
</dbReference>
<feature type="compositionally biased region" description="Low complexity" evidence="1">
    <location>
        <begin position="52"/>
        <end position="62"/>
    </location>
</feature>
<dbReference type="SMART" id="SM00463">
    <property type="entry name" value="SMR"/>
    <property type="match status" value="1"/>
</dbReference>
<dbReference type="Proteomes" id="UP000234328">
    <property type="component" value="Unassembled WGS sequence"/>
</dbReference>
<dbReference type="PANTHER" id="PTHR35562">
    <property type="entry name" value="DNA ENDONUCLEASE SMRA-RELATED"/>
    <property type="match status" value="1"/>
</dbReference>
<dbReference type="InterPro" id="IPR002625">
    <property type="entry name" value="Smr_dom"/>
</dbReference>
<reference evidence="3 4" key="1">
    <citation type="submission" date="2017-10" db="EMBL/GenBank/DDBJ databases">
        <title>Two draft genome sequences of Pusillimonas sp. strains isolated from a nitrate- and radionuclide-contaminated groundwater in Russia.</title>
        <authorList>
            <person name="Grouzdev D.S."/>
            <person name="Tourova T.P."/>
            <person name="Goeva M.A."/>
            <person name="Babich T.L."/>
            <person name="Sokolova D.S."/>
            <person name="Abdullin R."/>
            <person name="Poltaraus A.B."/>
            <person name="Toshchakov S.V."/>
            <person name="Nazina T.N."/>
        </authorList>
    </citation>
    <scope>NUCLEOTIDE SEQUENCE [LARGE SCALE GENOMIC DNA]</scope>
    <source>
        <strain evidence="3 4">JR1/69-2-13</strain>
    </source>
</reference>
<dbReference type="PROSITE" id="PS50828">
    <property type="entry name" value="SMR"/>
    <property type="match status" value="1"/>
</dbReference>
<dbReference type="Gene3D" id="3.30.1370.110">
    <property type="match status" value="1"/>
</dbReference>
<evidence type="ECO:0000256" key="1">
    <source>
        <dbReference type="SAM" id="MobiDB-lite"/>
    </source>
</evidence>
<dbReference type="SUPFAM" id="SSF160443">
    <property type="entry name" value="SMR domain-like"/>
    <property type="match status" value="1"/>
</dbReference>
<protein>
    <recommendedName>
        <fullName evidence="2">Smr domain-containing protein</fullName>
    </recommendedName>
</protein>
<gene>
    <name evidence="3" type="ORF">CR155_14465</name>
</gene>
<proteinExistence type="predicted"/>
<organism evidence="3 4">
    <name type="scientific">Pollutimonas nitritireducens</name>
    <dbReference type="NCBI Taxonomy" id="2045209"/>
    <lineage>
        <taxon>Bacteria</taxon>
        <taxon>Pseudomonadati</taxon>
        <taxon>Pseudomonadota</taxon>
        <taxon>Betaproteobacteria</taxon>
        <taxon>Burkholderiales</taxon>
        <taxon>Alcaligenaceae</taxon>
        <taxon>Pollutimonas</taxon>
    </lineage>
</organism>
<accession>A0A2N4UDB1</accession>
<dbReference type="PANTHER" id="PTHR35562:SF2">
    <property type="entry name" value="DNA ENDONUCLEASE SMRA-RELATED"/>
    <property type="match status" value="1"/>
</dbReference>
<name>A0A2N4UDB1_9BURK</name>
<dbReference type="InterPro" id="IPR036063">
    <property type="entry name" value="Smr_dom_sf"/>
</dbReference>
<evidence type="ECO:0000313" key="4">
    <source>
        <dbReference type="Proteomes" id="UP000234328"/>
    </source>
</evidence>
<comment type="caution">
    <text evidence="3">The sequence shown here is derived from an EMBL/GenBank/DDBJ whole genome shotgun (WGS) entry which is preliminary data.</text>
</comment>
<keyword evidence="4" id="KW-1185">Reference proteome</keyword>
<sequence length="278" mass="30531">MFTARPSPAPAQAAWPRWTHNDGWRMRASKPGRKGAATQTLADLKRLRKEAQAAADHAAANASRDETDRAVTPPRGETPAHGKNSADSIASAAVQDEQDIALFRRAVKNVKAIKDTRRAILPPVARASKAMLRERRQRAIGDDPVKLPRESDHYSPAGIDQGDTCFLRRGCGPDLINGLKRGKWVINASLDLHGNTIAEAHERLDRFLLSCLEHNIRCVRIVHGKGYGSKDGEPVLRVTVRRWLSQMTDVLAYVECSEQDGGSGAVQVLLRDTQQAVS</sequence>
<dbReference type="AlphaFoldDB" id="A0A2N4UDB1"/>